<feature type="transmembrane region" description="Helical" evidence="1">
    <location>
        <begin position="59"/>
        <end position="81"/>
    </location>
</feature>
<accession>A0A0C3NKQ6</accession>
<dbReference type="Proteomes" id="UP000031980">
    <property type="component" value="Unassembled WGS sequence"/>
</dbReference>
<evidence type="ECO:0000313" key="3">
    <source>
        <dbReference type="Proteomes" id="UP000031980"/>
    </source>
</evidence>
<reference evidence="2 3" key="1">
    <citation type="submission" date="2014-07" db="EMBL/GenBank/DDBJ databases">
        <title>Porphyromonadaceae bacterium OUH 308042 = ATCC BAA-2681 = DSM 28342 draft genome.</title>
        <authorList>
            <person name="Sydenham T.V."/>
            <person name="Hasman H."/>
            <person name="Justensen U.S."/>
        </authorList>
    </citation>
    <scope>NUCLEOTIDE SEQUENCE [LARGE SCALE GENOMIC DNA]</scope>
    <source>
        <strain evidence="2 3">OUH 308042</strain>
    </source>
</reference>
<evidence type="ECO:0000313" key="2">
    <source>
        <dbReference type="EMBL" id="KIO46797.1"/>
    </source>
</evidence>
<keyword evidence="3" id="KW-1185">Reference proteome</keyword>
<comment type="caution">
    <text evidence="2">The sequence shown here is derived from an EMBL/GenBank/DDBJ whole genome shotgun (WGS) entry which is preliminary data.</text>
</comment>
<name>A0A0C3NKQ6_9PORP</name>
<keyword evidence="1" id="KW-1133">Transmembrane helix</keyword>
<protein>
    <submittedName>
        <fullName evidence="2">Uncharacterized protein</fullName>
    </submittedName>
</protein>
<dbReference type="AlphaFoldDB" id="A0A0C3NKQ6"/>
<keyword evidence="1" id="KW-0812">Transmembrane</keyword>
<proteinExistence type="predicted"/>
<organism evidence="2 3">
    <name type="scientific">Sanguibacteroides justesenii</name>
    <dbReference type="NCBI Taxonomy" id="1547597"/>
    <lineage>
        <taxon>Bacteria</taxon>
        <taxon>Pseudomonadati</taxon>
        <taxon>Bacteroidota</taxon>
        <taxon>Bacteroidia</taxon>
        <taxon>Bacteroidales</taxon>
        <taxon>Porphyromonadaceae</taxon>
        <taxon>Sanguibacteroides</taxon>
    </lineage>
</organism>
<sequence length="85" mass="9425">MKLINCLPTFKITSLIEISSDTNFAQGGSRSKPTKRTKIDCSLLEANAKIGIYLIIHKINAFIGEFIEGVVVVFLTFPLSFESNM</sequence>
<gene>
    <name evidence="2" type="ORF">BA92_02770</name>
</gene>
<keyword evidence="1" id="KW-0472">Membrane</keyword>
<evidence type="ECO:0000256" key="1">
    <source>
        <dbReference type="SAM" id="Phobius"/>
    </source>
</evidence>
<dbReference type="EMBL" id="JPIU01000025">
    <property type="protein sequence ID" value="KIO46797.1"/>
    <property type="molecule type" value="Genomic_DNA"/>
</dbReference>